<dbReference type="PROSITE" id="PS51375">
    <property type="entry name" value="PPR"/>
    <property type="match status" value="6"/>
</dbReference>
<dbReference type="FunFam" id="1.25.40.10:FF:000031">
    <property type="entry name" value="Pentatricopeptide repeat-containing protein mitochondrial"/>
    <property type="match status" value="1"/>
</dbReference>
<evidence type="ECO:0000256" key="2">
    <source>
        <dbReference type="ARBA" id="ARBA00022737"/>
    </source>
</evidence>
<feature type="repeat" description="PPR" evidence="3">
    <location>
        <begin position="135"/>
        <end position="169"/>
    </location>
</feature>
<evidence type="ECO:0000256" key="3">
    <source>
        <dbReference type="PROSITE-ProRule" id="PRU00708"/>
    </source>
</evidence>
<dbReference type="InterPro" id="IPR011990">
    <property type="entry name" value="TPR-like_helical_dom_sf"/>
</dbReference>
<dbReference type="Pfam" id="PF01535">
    <property type="entry name" value="PPR"/>
    <property type="match status" value="4"/>
</dbReference>
<keyword evidence="2" id="KW-0677">Repeat</keyword>
<dbReference type="PANTHER" id="PTHR47926">
    <property type="entry name" value="PENTATRICOPEPTIDE REPEAT-CONTAINING PROTEIN"/>
    <property type="match status" value="1"/>
</dbReference>
<dbReference type="GO" id="GO:0008270">
    <property type="term" value="F:zinc ion binding"/>
    <property type="evidence" value="ECO:0007669"/>
    <property type="project" value="InterPro"/>
</dbReference>
<dbReference type="NCBIfam" id="TIGR00756">
    <property type="entry name" value="PPR"/>
    <property type="match status" value="6"/>
</dbReference>
<evidence type="ECO:0000313" key="6">
    <source>
        <dbReference type="Proteomes" id="UP000626092"/>
    </source>
</evidence>
<sequence length="711" mass="79223">MAIPSIPASTTITVLPTNTKPSSLPSTLKSLSLSGKLDEALHLIESHPLTPLPLQTYDALLHACISRKSLHHGQRLQNHLLLRHSTKRKKGRGGNQQSLLEKPALKTKLITLYSVCGRIDLARSVFDSALVGTAPESVWVAMAIGYSRNGCSKDALSLYVDMLRRFVQPGNFAFSAALKSCAELGDFPVGRGVHAQIVKCKDESDQVVYNALLRLYLECGCFEDVVRVFAEMPERNIVSWNSLVSGFAGRGQLFEAFDAFRRMQGEGVGFNWVSLTAVLPVCAQINALCSGKEIHAQMAKSVIRPDMFVLNSLMDMYAKCGVVDYARRIFDGMERRDLTSWNTVLNGYAIARRMEEGLKLFDKMVDSGFSPDMVTFIALLSGCSHTGLTQEGLQLFHRMRTEFGISPSAEHYACLVDMLGRAGRLKEALKVVKSMGKKPSGSIWGSLLNSCRLYGNVPLAEAIAKVLFEIEPKYPVNYVILSNIYANAGLWEGVKMVRAMMEKRGVKKEVGCSWIEIKNRLHTFVAGGGIELRNSEKYQKLWSELMEAMRGVGYEPDTRVVLHDVSEEIKKGWVCGHSERLAAMFGLIHTRSGIPLRITNNLRVCADCHSWMKALSQVTRRVIVLRDTKHFHHFEKAVFEVVWLNPVLLQVRSESFYFVSPRRIVSSLRWNSDSLAKSSPAFAGPLTTLHNLGFAPLHSELIGFRFSALVF</sequence>
<gene>
    <name evidence="5" type="ORF">RHSIM_Rhsim10G0182600</name>
</gene>
<dbReference type="Pfam" id="PF14432">
    <property type="entry name" value="DYW_deaminase"/>
    <property type="match status" value="1"/>
</dbReference>
<dbReference type="PANTHER" id="PTHR47926:SF347">
    <property type="entry name" value="PENTATRICOPEPTIDE REPEAT-CONTAINING PROTEIN"/>
    <property type="match status" value="1"/>
</dbReference>
<dbReference type="GO" id="GO:0003723">
    <property type="term" value="F:RNA binding"/>
    <property type="evidence" value="ECO:0007669"/>
    <property type="project" value="InterPro"/>
</dbReference>
<evidence type="ECO:0000313" key="5">
    <source>
        <dbReference type="EMBL" id="KAF7128881.1"/>
    </source>
</evidence>
<evidence type="ECO:0000256" key="1">
    <source>
        <dbReference type="ARBA" id="ARBA00006643"/>
    </source>
</evidence>
<feature type="domain" description="DYW" evidence="4">
    <location>
        <begin position="553"/>
        <end position="636"/>
    </location>
</feature>
<dbReference type="EMBL" id="WJXA01000010">
    <property type="protein sequence ID" value="KAF7128881.1"/>
    <property type="molecule type" value="Genomic_DNA"/>
</dbReference>
<dbReference type="GO" id="GO:0009451">
    <property type="term" value="P:RNA modification"/>
    <property type="evidence" value="ECO:0007669"/>
    <property type="project" value="InterPro"/>
</dbReference>
<dbReference type="AlphaFoldDB" id="A0A834LC60"/>
<accession>A0A834LC60</accession>
<feature type="repeat" description="PPR" evidence="3">
    <location>
        <begin position="306"/>
        <end position="336"/>
    </location>
</feature>
<protein>
    <recommendedName>
        <fullName evidence="4">DYW domain-containing protein</fullName>
    </recommendedName>
</protein>
<reference evidence="5" key="1">
    <citation type="submission" date="2019-11" db="EMBL/GenBank/DDBJ databases">
        <authorList>
            <person name="Liu Y."/>
            <person name="Hou J."/>
            <person name="Li T.-Q."/>
            <person name="Guan C.-H."/>
            <person name="Wu X."/>
            <person name="Wu H.-Z."/>
            <person name="Ling F."/>
            <person name="Zhang R."/>
            <person name="Shi X.-G."/>
            <person name="Ren J.-P."/>
            <person name="Chen E.-F."/>
            <person name="Sun J.-M."/>
        </authorList>
    </citation>
    <scope>NUCLEOTIDE SEQUENCE</scope>
    <source>
        <strain evidence="5">Adult_tree_wgs_1</strain>
        <tissue evidence="5">Leaves</tissue>
    </source>
</reference>
<dbReference type="InterPro" id="IPR046848">
    <property type="entry name" value="E_motif"/>
</dbReference>
<dbReference type="Gene3D" id="1.25.40.10">
    <property type="entry name" value="Tetratricopeptide repeat domain"/>
    <property type="match status" value="4"/>
</dbReference>
<evidence type="ECO:0000259" key="4">
    <source>
        <dbReference type="Pfam" id="PF14432"/>
    </source>
</evidence>
<dbReference type="Pfam" id="PF13041">
    <property type="entry name" value="PPR_2"/>
    <property type="match status" value="1"/>
</dbReference>
<proteinExistence type="inferred from homology"/>
<dbReference type="InterPro" id="IPR032867">
    <property type="entry name" value="DYW_dom"/>
</dbReference>
<organism evidence="5 6">
    <name type="scientific">Rhododendron simsii</name>
    <name type="common">Sims's rhododendron</name>
    <dbReference type="NCBI Taxonomy" id="118357"/>
    <lineage>
        <taxon>Eukaryota</taxon>
        <taxon>Viridiplantae</taxon>
        <taxon>Streptophyta</taxon>
        <taxon>Embryophyta</taxon>
        <taxon>Tracheophyta</taxon>
        <taxon>Spermatophyta</taxon>
        <taxon>Magnoliopsida</taxon>
        <taxon>eudicotyledons</taxon>
        <taxon>Gunneridae</taxon>
        <taxon>Pentapetalae</taxon>
        <taxon>asterids</taxon>
        <taxon>Ericales</taxon>
        <taxon>Ericaceae</taxon>
        <taxon>Ericoideae</taxon>
        <taxon>Rhodoreae</taxon>
        <taxon>Rhododendron</taxon>
    </lineage>
</organism>
<comment type="caution">
    <text evidence="5">The sequence shown here is derived from an EMBL/GenBank/DDBJ whole genome shotgun (WGS) entry which is preliminary data.</text>
</comment>
<name>A0A834LC60_RHOSS</name>
<keyword evidence="6" id="KW-1185">Reference proteome</keyword>
<feature type="repeat" description="PPR" evidence="3">
    <location>
        <begin position="408"/>
        <end position="438"/>
    </location>
</feature>
<dbReference type="Pfam" id="PF20431">
    <property type="entry name" value="E_motif"/>
    <property type="match status" value="1"/>
</dbReference>
<dbReference type="FunFam" id="1.25.40.10:FF:000344">
    <property type="entry name" value="Pentatricopeptide repeat-containing protein"/>
    <property type="match status" value="1"/>
</dbReference>
<feature type="repeat" description="PPR" evidence="3">
    <location>
        <begin position="372"/>
        <end position="407"/>
    </location>
</feature>
<dbReference type="OrthoDB" id="1882346at2759"/>
<feature type="repeat" description="PPR" evidence="3">
    <location>
        <begin position="205"/>
        <end position="239"/>
    </location>
</feature>
<dbReference type="FunFam" id="1.25.40.10:FF:000366">
    <property type="entry name" value="Pentatricopeptide (PPR) repeat-containing protein"/>
    <property type="match status" value="1"/>
</dbReference>
<feature type="repeat" description="PPR" evidence="3">
    <location>
        <begin position="337"/>
        <end position="371"/>
    </location>
</feature>
<dbReference type="Proteomes" id="UP000626092">
    <property type="component" value="Unassembled WGS sequence"/>
</dbReference>
<comment type="similarity">
    <text evidence="1">Belongs to the PPR family. PCMP-H subfamily.</text>
</comment>
<dbReference type="InterPro" id="IPR002885">
    <property type="entry name" value="PPR_rpt"/>
</dbReference>
<dbReference type="InterPro" id="IPR046960">
    <property type="entry name" value="PPR_At4g14850-like_plant"/>
</dbReference>